<dbReference type="SUPFAM" id="SSF50129">
    <property type="entry name" value="GroES-like"/>
    <property type="match status" value="1"/>
</dbReference>
<dbReference type="SMART" id="SM00829">
    <property type="entry name" value="PKS_ER"/>
    <property type="match status" value="1"/>
</dbReference>
<dbReference type="InterPro" id="IPR036291">
    <property type="entry name" value="NAD(P)-bd_dom_sf"/>
</dbReference>
<feature type="domain" description="Enoyl reductase (ER)" evidence="3">
    <location>
        <begin position="10"/>
        <end position="322"/>
    </location>
</feature>
<keyword evidence="2" id="KW-0560">Oxidoreductase</keyword>
<dbReference type="InterPro" id="IPR002364">
    <property type="entry name" value="Quin_OxRdtase/zeta-crystal_CS"/>
</dbReference>
<dbReference type="PROSITE" id="PS01162">
    <property type="entry name" value="QOR_ZETA_CRYSTAL"/>
    <property type="match status" value="1"/>
</dbReference>
<dbReference type="Proteomes" id="UP000185781">
    <property type="component" value="Unassembled WGS sequence"/>
</dbReference>
<dbReference type="PANTHER" id="PTHR48106">
    <property type="entry name" value="QUINONE OXIDOREDUCTASE PIG3-RELATED"/>
    <property type="match status" value="1"/>
</dbReference>
<dbReference type="Gene3D" id="3.90.180.10">
    <property type="entry name" value="Medium-chain alcohol dehydrogenases, catalytic domain"/>
    <property type="match status" value="1"/>
</dbReference>
<dbReference type="InterPro" id="IPR011032">
    <property type="entry name" value="GroES-like_sf"/>
</dbReference>
<dbReference type="GO" id="GO:0005829">
    <property type="term" value="C:cytosol"/>
    <property type="evidence" value="ECO:0007669"/>
    <property type="project" value="TreeGrafter"/>
</dbReference>
<dbReference type="PANTHER" id="PTHR48106:SF13">
    <property type="entry name" value="QUINONE OXIDOREDUCTASE-RELATED"/>
    <property type="match status" value="1"/>
</dbReference>
<dbReference type="InterPro" id="IPR013149">
    <property type="entry name" value="ADH-like_C"/>
</dbReference>
<dbReference type="Pfam" id="PF00107">
    <property type="entry name" value="ADH_zinc_N"/>
    <property type="match status" value="1"/>
</dbReference>
<dbReference type="GO" id="GO:0003960">
    <property type="term" value="F:quinone reductase (NADPH) activity"/>
    <property type="evidence" value="ECO:0007669"/>
    <property type="project" value="InterPro"/>
</dbReference>
<dbReference type="GO" id="GO:0035925">
    <property type="term" value="F:mRNA 3'-UTR AU-rich region binding"/>
    <property type="evidence" value="ECO:0007669"/>
    <property type="project" value="TreeGrafter"/>
</dbReference>
<dbReference type="RefSeq" id="WP_076391466.1">
    <property type="nucleotide sequence ID" value="NZ_FTOV01000003.1"/>
</dbReference>
<evidence type="ECO:0000313" key="4">
    <source>
        <dbReference type="EMBL" id="SIS86548.1"/>
    </source>
</evidence>
<evidence type="ECO:0000313" key="5">
    <source>
        <dbReference type="Proteomes" id="UP000185781"/>
    </source>
</evidence>
<organism evidence="4 5">
    <name type="scientific">Chryseobacterium gambrini</name>
    <dbReference type="NCBI Taxonomy" id="373672"/>
    <lineage>
        <taxon>Bacteria</taxon>
        <taxon>Pseudomonadati</taxon>
        <taxon>Bacteroidota</taxon>
        <taxon>Flavobacteriia</taxon>
        <taxon>Flavobacteriales</taxon>
        <taxon>Weeksellaceae</taxon>
        <taxon>Chryseobacterium group</taxon>
        <taxon>Chryseobacterium</taxon>
    </lineage>
</organism>
<dbReference type="AlphaFoldDB" id="A0A1N7MKM8"/>
<gene>
    <name evidence="4" type="ORF">SAMN05421785_103296</name>
</gene>
<dbReference type="STRING" id="373672.SAMN05421785_103296"/>
<protein>
    <submittedName>
        <fullName evidence="4">NADPH2:quinone reductase</fullName>
    </submittedName>
</protein>
<name>A0A1N7MKM8_9FLAO</name>
<evidence type="ECO:0000256" key="2">
    <source>
        <dbReference type="ARBA" id="ARBA00023002"/>
    </source>
</evidence>
<sequence length="329" mass="35207">MKVSRFHQNGNPDVLVYEEIETPKPNAGEVLIKIESVGVNYADTIRRRGDNYPEPSPVPFILGIEVAGTIEELGEGVDNLAIGTRVFAIPGSGGYAQYIPISATAVIPLPESIDFDTAAAILAHGLTAMIVLQKAAKIQRGETILIEGAAGGLGLFAVQIAKIFGAVVIAAASTEEKRKIAIDYGADFAIDYTQADWSQKVIELTDGKGVDVIWETTGGEAVNQALDALAVFGRMIYLGQSSGQSASIDPWRLTAPNHTITGIYINNYSNDPVLIGTALQELMGYVISGEIKVEAGHILPLSQASEAHMLLENRKNIGKIVLKPWKLIE</sequence>
<dbReference type="GO" id="GO:0070402">
    <property type="term" value="F:NADPH binding"/>
    <property type="evidence" value="ECO:0007669"/>
    <property type="project" value="TreeGrafter"/>
</dbReference>
<dbReference type="Pfam" id="PF08240">
    <property type="entry name" value="ADH_N"/>
    <property type="match status" value="1"/>
</dbReference>
<dbReference type="InterPro" id="IPR013154">
    <property type="entry name" value="ADH-like_N"/>
</dbReference>
<dbReference type="SUPFAM" id="SSF51735">
    <property type="entry name" value="NAD(P)-binding Rossmann-fold domains"/>
    <property type="match status" value="1"/>
</dbReference>
<keyword evidence="1" id="KW-0521">NADP</keyword>
<accession>A0A1N7MKM8</accession>
<dbReference type="Gene3D" id="3.40.50.720">
    <property type="entry name" value="NAD(P)-binding Rossmann-like Domain"/>
    <property type="match status" value="1"/>
</dbReference>
<dbReference type="OrthoDB" id="9787435at2"/>
<dbReference type="GO" id="GO:0008270">
    <property type="term" value="F:zinc ion binding"/>
    <property type="evidence" value="ECO:0007669"/>
    <property type="project" value="InterPro"/>
</dbReference>
<evidence type="ECO:0000256" key="1">
    <source>
        <dbReference type="ARBA" id="ARBA00022857"/>
    </source>
</evidence>
<dbReference type="InterPro" id="IPR020843">
    <property type="entry name" value="ER"/>
</dbReference>
<dbReference type="CDD" id="cd05286">
    <property type="entry name" value="QOR2"/>
    <property type="match status" value="1"/>
</dbReference>
<evidence type="ECO:0000259" key="3">
    <source>
        <dbReference type="SMART" id="SM00829"/>
    </source>
</evidence>
<dbReference type="EMBL" id="FTOV01000003">
    <property type="protein sequence ID" value="SIS86548.1"/>
    <property type="molecule type" value="Genomic_DNA"/>
</dbReference>
<reference evidence="4 5" key="1">
    <citation type="submission" date="2017-01" db="EMBL/GenBank/DDBJ databases">
        <authorList>
            <person name="Mah S.A."/>
            <person name="Swanson W.J."/>
            <person name="Moy G.W."/>
            <person name="Vacquier V.D."/>
        </authorList>
    </citation>
    <scope>NUCLEOTIDE SEQUENCE [LARGE SCALE GENOMIC DNA]</scope>
    <source>
        <strain evidence="4 5">DSM 18014</strain>
    </source>
</reference>
<proteinExistence type="predicted"/>
<dbReference type="InterPro" id="IPR047618">
    <property type="entry name" value="QOR-like"/>
</dbReference>